<protein>
    <submittedName>
        <fullName evidence="3">Uncharacterized protein</fullName>
    </submittedName>
</protein>
<proteinExistence type="predicted"/>
<keyword evidence="2" id="KW-0732">Signal</keyword>
<comment type="caution">
    <text evidence="3">The sequence shown here is derived from an EMBL/GenBank/DDBJ whole genome shotgun (WGS) entry which is preliminary data.</text>
</comment>
<feature type="coiled-coil region" evidence="1">
    <location>
        <begin position="303"/>
        <end position="330"/>
    </location>
</feature>
<sequence>MKKFLFTCIAILALSHTFAQWVGGTSTSVDIYRDGNVGILPSGTASLRGIFDVAKDGDIYLSSAINGGSAQSLLLPGHIFMAPYSTSNVVYLQARRKNDLGTTELRLRTCNNGSLTDAMEITGEGNVGIGTISPWTKLTVAGTTYTSQGIISDVQQAGAAAGWFRGAANANANVIIQGSLGNYGAFWLTAGPQIFKIGGNGGTEPAMGAININDVGQVGIGTSSFGSFKLAVEGKIGAREIRVTAQNPWPDYVFGNGYKLKSLTSLEEYIKKNNRLPNMPSAEEVKNNGLEVGQMNTRVVEKIEELTLYIIALNKKIEMLERDNTELHNQIKK</sequence>
<feature type="signal peptide" evidence="2">
    <location>
        <begin position="1"/>
        <end position="19"/>
    </location>
</feature>
<evidence type="ECO:0000256" key="2">
    <source>
        <dbReference type="SAM" id="SignalP"/>
    </source>
</evidence>
<evidence type="ECO:0000313" key="4">
    <source>
        <dbReference type="Proteomes" id="UP000192277"/>
    </source>
</evidence>
<gene>
    <name evidence="3" type="ORF">A4D02_18420</name>
</gene>
<accession>A0ABX3NMP6</accession>
<dbReference type="Proteomes" id="UP000192277">
    <property type="component" value="Unassembled WGS sequence"/>
</dbReference>
<keyword evidence="1" id="KW-0175">Coiled coil</keyword>
<organism evidence="3 4">
    <name type="scientific">Niastella koreensis</name>
    <dbReference type="NCBI Taxonomy" id="354356"/>
    <lineage>
        <taxon>Bacteria</taxon>
        <taxon>Pseudomonadati</taxon>
        <taxon>Bacteroidota</taxon>
        <taxon>Chitinophagia</taxon>
        <taxon>Chitinophagales</taxon>
        <taxon>Chitinophagaceae</taxon>
        <taxon>Niastella</taxon>
    </lineage>
</organism>
<reference evidence="3 4" key="1">
    <citation type="submission" date="2016-04" db="EMBL/GenBank/DDBJ databases">
        <authorList>
            <person name="Chen L."/>
            <person name="Zhuang W."/>
            <person name="Wang G."/>
        </authorList>
    </citation>
    <scope>NUCLEOTIDE SEQUENCE [LARGE SCALE GENOMIC DNA]</scope>
    <source>
        <strain evidence="4">GR20</strain>
    </source>
</reference>
<name>A0ABX3NMP6_9BACT</name>
<keyword evidence="4" id="KW-1185">Reference proteome</keyword>
<evidence type="ECO:0000313" key="3">
    <source>
        <dbReference type="EMBL" id="OQP39297.1"/>
    </source>
</evidence>
<dbReference type="RefSeq" id="WP_014216923.1">
    <property type="nucleotide sequence ID" value="NZ_LWBO01000084.1"/>
</dbReference>
<feature type="chain" id="PRO_5046994401" evidence="2">
    <location>
        <begin position="20"/>
        <end position="333"/>
    </location>
</feature>
<evidence type="ECO:0000256" key="1">
    <source>
        <dbReference type="SAM" id="Coils"/>
    </source>
</evidence>
<dbReference type="EMBL" id="LWBO01000084">
    <property type="protein sequence ID" value="OQP39297.1"/>
    <property type="molecule type" value="Genomic_DNA"/>
</dbReference>